<feature type="signal peptide" evidence="2">
    <location>
        <begin position="1"/>
        <end position="23"/>
    </location>
</feature>
<reference evidence="9 13" key="3">
    <citation type="submission" date="2018-06" db="EMBL/GenBank/DDBJ databases">
        <authorList>
            <consortium name="Pathogen Informatics"/>
            <person name="Doyle S."/>
        </authorList>
    </citation>
    <scope>NUCLEOTIDE SEQUENCE [LARGE SCALE GENOMIC DNA]</scope>
    <source>
        <strain evidence="9 13">NCTC9177</strain>
    </source>
</reference>
<evidence type="ECO:0000256" key="1">
    <source>
        <dbReference type="SAM" id="MobiDB-lite"/>
    </source>
</evidence>
<sequence>MKPRLAALSALSLALLLTGCTQYTWVKPGLSDAEMHKKLTECEAQALVDLPPDNVVTGSSSEKTDKKHKKQDVETSYTVEDANEYQRETLVDSCMFKSGWDKVEVQ</sequence>
<dbReference type="EMBL" id="JARTTN020000001">
    <property type="protein sequence ID" value="MEC6059508.1"/>
    <property type="molecule type" value="Genomic_DNA"/>
</dbReference>
<keyword evidence="16" id="KW-1185">Reference proteome</keyword>
<evidence type="ECO:0000256" key="2">
    <source>
        <dbReference type="SAM" id="SignalP"/>
    </source>
</evidence>
<dbReference type="Proteomes" id="UP000234473">
    <property type="component" value="Unassembled WGS sequence"/>
</dbReference>
<keyword evidence="9" id="KW-0449">Lipoprotein</keyword>
<evidence type="ECO:0000313" key="15">
    <source>
        <dbReference type="Proteomes" id="UP000516181"/>
    </source>
</evidence>
<dbReference type="RefSeq" id="WP_016160232.1">
    <property type="nucleotide sequence ID" value="NZ_AP024592.1"/>
</dbReference>
<keyword evidence="2" id="KW-0732">Signal</keyword>
<dbReference type="Proteomes" id="UP001060507">
    <property type="component" value="Unassembled WGS sequence"/>
</dbReference>
<evidence type="ECO:0000313" key="7">
    <source>
        <dbReference type="EMBL" id="PLP41754.1"/>
    </source>
</evidence>
<evidence type="ECO:0000313" key="13">
    <source>
        <dbReference type="Proteomes" id="UP000254545"/>
    </source>
</evidence>
<dbReference type="GeneID" id="93275211"/>
<evidence type="ECO:0000313" key="11">
    <source>
        <dbReference type="Proteomes" id="UP000234412"/>
    </source>
</evidence>
<reference evidence="5" key="9">
    <citation type="submission" date="2024-01" db="EMBL/GenBank/DDBJ databases">
        <authorList>
            <person name="Macesic N."/>
        </authorList>
    </citation>
    <scope>NUCLEOTIDE SEQUENCE</scope>
    <source>
        <strain evidence="5">CPO071</strain>
    </source>
</reference>
<evidence type="ECO:0000313" key="3">
    <source>
        <dbReference type="EMBL" id="CAH6218174.1"/>
    </source>
</evidence>
<reference evidence="4" key="6">
    <citation type="journal article" date="2022" name="J. Appl. Microbiol.">
        <title>PCR-based ORF typing of Klebsiella pneumoniae for rapid identification of global clones and transmission events.</title>
        <authorList>
            <person name="Nonogaki R."/>
            <person name="Iijima A."/>
            <person name="Kawamura K."/>
            <person name="Kayama S."/>
            <person name="Sugai M."/>
            <person name="Yagi T."/>
            <person name="Arakawa Y."/>
            <person name="Doi Y."/>
            <person name="Suzuki M."/>
        </authorList>
    </citation>
    <scope>NUCLEOTIDE SEQUENCE</scope>
    <source>
        <strain evidence="4">NUKP-37</strain>
    </source>
</reference>
<evidence type="ECO:0000313" key="10">
    <source>
        <dbReference type="EMBL" id="SXF97520.1"/>
    </source>
</evidence>
<dbReference type="EMBL" id="UKAS01000019">
    <property type="protein sequence ID" value="SXF97520.1"/>
    <property type="molecule type" value="Genomic_DNA"/>
</dbReference>
<evidence type="ECO:0000313" key="5">
    <source>
        <dbReference type="EMBL" id="MEC6059508.1"/>
    </source>
</evidence>
<proteinExistence type="predicted"/>
<evidence type="ECO:0000313" key="6">
    <source>
        <dbReference type="EMBL" id="PLM91374.1"/>
    </source>
</evidence>
<feature type="chain" id="PRO_5015034844" evidence="2">
    <location>
        <begin position="24"/>
        <end position="106"/>
    </location>
</feature>
<dbReference type="PROSITE" id="PS51257">
    <property type="entry name" value="PROKAR_LIPOPROTEIN"/>
    <property type="match status" value="1"/>
</dbReference>
<dbReference type="Proteomes" id="UP000789617">
    <property type="component" value="Unassembled WGS sequence"/>
</dbReference>
<reference evidence="11 12" key="2">
    <citation type="submission" date="2018-01" db="EMBL/GenBank/DDBJ databases">
        <title>Genomic study of Klebsiella pneumoniae.</title>
        <authorList>
            <person name="Yang Y."/>
            <person name="Bicalho R."/>
        </authorList>
    </citation>
    <scope>NUCLEOTIDE SEQUENCE [LARGE SCALE GENOMIC DNA]</scope>
    <source>
        <strain evidence="7 12">A5</strain>
        <strain evidence="6 11">A8</strain>
    </source>
</reference>
<reference evidence="5" key="8">
    <citation type="journal article" date="2023" name="Nat. Commun.">
        <title>Genomic dissection of endemic carbapenem resistance reveals metallo-beta-lactamase dissemination through clonal, plasmid and integron transfer.</title>
        <authorList>
            <person name="Macesic N."/>
            <person name="Hawkey J."/>
            <person name="Vezina B."/>
            <person name="Wisniewski J.A."/>
            <person name="Cottingham H."/>
            <person name="Blakeway L.V."/>
            <person name="Harshegyi T."/>
            <person name="Pragastis K."/>
            <person name="Badoordeen G.Z."/>
            <person name="Dennison A."/>
            <person name="Spelman D.W."/>
            <person name="Jenney A.W.J."/>
            <person name="Peleg A.Y."/>
        </authorList>
    </citation>
    <scope>NUCLEOTIDE SEQUENCE</scope>
    <source>
        <strain evidence="5">CPO071</strain>
    </source>
</reference>
<dbReference type="Proteomes" id="UP000254545">
    <property type="component" value="Unassembled WGS sequence"/>
</dbReference>
<reference evidence="8 15" key="5">
    <citation type="submission" date="2020-08" db="EMBL/GenBank/DDBJ databases">
        <title>Complete genome sequence of Klebsiella pneumoniae KP2757.</title>
        <authorList>
            <person name="Zhang X."/>
        </authorList>
    </citation>
    <scope>NUCLEOTIDE SEQUENCE [LARGE SCALE GENOMIC DNA]</scope>
    <source>
        <strain evidence="8 15">KP2757</strain>
    </source>
</reference>
<dbReference type="EMBL" id="CAJOXS020000005">
    <property type="protein sequence ID" value="CAH6218174.1"/>
    <property type="molecule type" value="Genomic_DNA"/>
</dbReference>
<gene>
    <name evidence="3" type="ORF">AN2335V1_4468</name>
    <name evidence="7" type="ORF">CWM98_23390</name>
    <name evidence="6" type="ORF">CWN47_26665</name>
    <name evidence="8" type="ORF">IAP99_22945</name>
    <name evidence="9" type="ORF">NCTC9177_01948</name>
    <name evidence="4" type="ORF">NUKP37_35230</name>
    <name evidence="5" type="ORF">QAB22_023685</name>
    <name evidence="10" type="ORF">SAMEA3729809_04474</name>
</gene>
<reference evidence="10 14" key="4">
    <citation type="submission" date="2018-08" db="EMBL/GenBank/DDBJ databases">
        <authorList>
            <consortium name="Pathogen Informatics"/>
        </authorList>
    </citation>
    <scope>NUCLEOTIDE SEQUENCE [LARGE SCALE GENOMIC DNA]</scope>
    <source>
        <strain evidence="10 14">EuSCAPE_TR218</strain>
    </source>
</reference>
<reference evidence="11 12" key="1">
    <citation type="submission" date="2017-11" db="EMBL/GenBank/DDBJ databases">
        <authorList>
            <person name="Han C.G."/>
        </authorList>
    </citation>
    <scope>NUCLEOTIDE SEQUENCE [LARGE SCALE GENOMIC DNA]</scope>
    <source>
        <strain evidence="7 12">A5</strain>
        <strain evidence="6 11">A8</strain>
    </source>
</reference>
<name>A0A0B7GCL5_KLEVA</name>
<organism evidence="7 12">
    <name type="scientific">Klebsiella variicola</name>
    <dbReference type="NCBI Taxonomy" id="244366"/>
    <lineage>
        <taxon>Bacteria</taxon>
        <taxon>Pseudomonadati</taxon>
        <taxon>Pseudomonadota</taxon>
        <taxon>Gammaproteobacteria</taxon>
        <taxon>Enterobacterales</taxon>
        <taxon>Enterobacteriaceae</taxon>
        <taxon>Klebsiella/Raoultella group</taxon>
        <taxon>Klebsiella</taxon>
        <taxon>Klebsiella pneumoniae complex</taxon>
    </lineage>
</organism>
<feature type="region of interest" description="Disordered" evidence="1">
    <location>
        <begin position="51"/>
        <end position="75"/>
    </location>
</feature>
<dbReference type="EMBL" id="PICB01001471">
    <property type="protein sequence ID" value="PLP41754.1"/>
    <property type="molecule type" value="Genomic_DNA"/>
</dbReference>
<evidence type="ECO:0000313" key="8">
    <source>
        <dbReference type="EMBL" id="QNP24201.1"/>
    </source>
</evidence>
<dbReference type="Proteomes" id="UP001176846">
    <property type="component" value="Unassembled WGS sequence"/>
</dbReference>
<evidence type="ECO:0000313" key="4">
    <source>
        <dbReference type="EMBL" id="GKJ97619.1"/>
    </source>
</evidence>
<dbReference type="Proteomes" id="UP000516181">
    <property type="component" value="Chromosome"/>
</dbReference>
<dbReference type="Proteomes" id="UP000234412">
    <property type="component" value="Unassembled WGS sequence"/>
</dbReference>
<dbReference type="EMBL" id="CP060807">
    <property type="protein sequence ID" value="QNP24201.1"/>
    <property type="molecule type" value="Genomic_DNA"/>
</dbReference>
<dbReference type="EMBL" id="PIDP01001281">
    <property type="protein sequence ID" value="PLM91374.1"/>
    <property type="molecule type" value="Genomic_DNA"/>
</dbReference>
<dbReference type="Proteomes" id="UP000258928">
    <property type="component" value="Unassembled WGS sequence"/>
</dbReference>
<dbReference type="EMBL" id="BQTA01000011">
    <property type="protein sequence ID" value="GKJ97619.1"/>
    <property type="molecule type" value="Genomic_DNA"/>
</dbReference>
<evidence type="ECO:0000313" key="9">
    <source>
        <dbReference type="EMBL" id="STS88112.1"/>
    </source>
</evidence>
<reference evidence="3" key="7">
    <citation type="submission" date="2022-05" db="EMBL/GenBank/DDBJ databases">
        <authorList>
            <person name="Alioto T."/>
            <person name="Alioto T."/>
            <person name="Gomez Garrido J."/>
        </authorList>
    </citation>
    <scope>NUCLEOTIDE SEQUENCE</scope>
    <source>
        <strain evidence="3">0</strain>
    </source>
</reference>
<accession>A0A0B7GCL5</accession>
<dbReference type="AlphaFoldDB" id="A0A0B7GCL5"/>
<dbReference type="KEGG" id="kvq:SP68_17970"/>
<protein>
    <submittedName>
        <fullName evidence="9">Lipoprotein</fullName>
    </submittedName>
</protein>
<dbReference type="EMBL" id="UGKR01000003">
    <property type="protein sequence ID" value="STS88112.1"/>
    <property type="molecule type" value="Genomic_DNA"/>
</dbReference>
<evidence type="ECO:0000313" key="12">
    <source>
        <dbReference type="Proteomes" id="UP000234473"/>
    </source>
</evidence>
<evidence type="ECO:0000313" key="16">
    <source>
        <dbReference type="Proteomes" id="UP000789617"/>
    </source>
</evidence>
<evidence type="ECO:0000313" key="14">
    <source>
        <dbReference type="Proteomes" id="UP000258928"/>
    </source>
</evidence>